<evidence type="ECO:0000256" key="1">
    <source>
        <dbReference type="SAM" id="Phobius"/>
    </source>
</evidence>
<sequence length="119" mass="14211">MNSKDQTLGQATQVKLPNVNQLKEQEELHKRIDILKYDFSLAYAKFLLLERSLMHNICPRPIDPVATAKTDQNLYETFFWFFVFCMWITFLRTRFKEICAQIGWNNDEEDQEKDDKKSV</sequence>
<keyword evidence="1" id="KW-0812">Transmembrane</keyword>
<keyword evidence="1" id="KW-0472">Membrane</keyword>
<proteinExistence type="predicted"/>
<protein>
    <submittedName>
        <fullName evidence="2">Uncharacterized protein</fullName>
    </submittedName>
</protein>
<feature type="transmembrane region" description="Helical" evidence="1">
    <location>
        <begin position="74"/>
        <end position="91"/>
    </location>
</feature>
<keyword evidence="1" id="KW-1133">Transmembrane helix</keyword>
<dbReference type="EMBL" id="KL251919">
    <property type="protein sequence ID" value="KGB41502.1"/>
    <property type="molecule type" value="Genomic_DNA"/>
</dbReference>
<name>A0A095A3S4_SCHHA</name>
<organism evidence="2">
    <name type="scientific">Schistosoma haematobium</name>
    <name type="common">Blood fluke</name>
    <dbReference type="NCBI Taxonomy" id="6185"/>
    <lineage>
        <taxon>Eukaryota</taxon>
        <taxon>Metazoa</taxon>
        <taxon>Spiralia</taxon>
        <taxon>Lophotrochozoa</taxon>
        <taxon>Platyhelminthes</taxon>
        <taxon>Trematoda</taxon>
        <taxon>Digenea</taxon>
        <taxon>Strigeidida</taxon>
        <taxon>Schistosomatoidea</taxon>
        <taxon>Schistosomatidae</taxon>
        <taxon>Schistosoma</taxon>
    </lineage>
</organism>
<evidence type="ECO:0000313" key="2">
    <source>
        <dbReference type="EMBL" id="KGB41502.1"/>
    </source>
</evidence>
<accession>A0A095A3S4</accession>
<dbReference type="AlphaFoldDB" id="A0A095A3S4"/>
<reference evidence="2" key="1">
    <citation type="journal article" date="2012" name="Nat. Genet.">
        <title>Whole-genome sequence of Schistosoma haematobium.</title>
        <authorList>
            <person name="Young N.D."/>
            <person name="Jex A.R."/>
            <person name="Li B."/>
            <person name="Liu S."/>
            <person name="Yang L."/>
            <person name="Xiong Z."/>
            <person name="Li Y."/>
            <person name="Cantacessi C."/>
            <person name="Hall R.S."/>
            <person name="Xu X."/>
            <person name="Chen F."/>
            <person name="Wu X."/>
            <person name="Zerlotini A."/>
            <person name="Oliveira G."/>
            <person name="Hofmann A."/>
            <person name="Zhang G."/>
            <person name="Fang X."/>
            <person name="Kang Y."/>
            <person name="Campbell B.E."/>
            <person name="Loukas A."/>
            <person name="Ranganathan S."/>
            <person name="Rollinson D."/>
            <person name="Rinaldi G."/>
            <person name="Brindley P.J."/>
            <person name="Yang H."/>
            <person name="Wang J."/>
            <person name="Wang J."/>
            <person name="Gasser R.B."/>
        </authorList>
    </citation>
    <scope>NUCLEOTIDE SEQUENCE [LARGE SCALE GENOMIC DNA]</scope>
</reference>
<gene>
    <name evidence="2" type="ORF">MS3_10020</name>
</gene>